<organism evidence="1">
    <name type="scientific">viral metagenome</name>
    <dbReference type="NCBI Taxonomy" id="1070528"/>
    <lineage>
        <taxon>unclassified sequences</taxon>
        <taxon>metagenomes</taxon>
        <taxon>organismal metagenomes</taxon>
    </lineage>
</organism>
<evidence type="ECO:0000313" key="1">
    <source>
        <dbReference type="EMBL" id="QHT32563.1"/>
    </source>
</evidence>
<proteinExistence type="predicted"/>
<sequence length="431" mass="50403">MTPVITPPYVLTDIPGFVELVNSDPLSGEESPNTLKLSKVNYTTKNNQNYKIIRYDKNYLSTDLIAMLGPLRSVILNSVNKVVSFAPPKSISSYLFIAQYPEKTEYIVAEEFVEGTMINVFWDESINLAGAWEIATRNTIGGATSFYNAYANNQSKTFRIMFIEAAYANNMDLNELNKNICYSFVLQHPDNRIVKSFNKPSLYLVEAYEICNTENGIVNVSVIDLSIIKTALYLKHTTIQYPEIYTDWSNYIDLKYNYASMNTPYDIQGVVFRNKLTKERSKMRNPVFEYVRSLRGNQPKLQYQYLCLRQQGSVSNYLTFFPENKKDFAFFRDSLHAFTMALFQNYLACYIYKDMSLTDFPDQYRSHMYNLHQHYMNKLRLEKQWVSKNVVIDYVNKIHPSMQMYCLNSSMRKRRIDIIKADYIEPLQNYE</sequence>
<dbReference type="EMBL" id="MN738944">
    <property type="protein sequence ID" value="QHT32563.1"/>
    <property type="molecule type" value="Genomic_DNA"/>
</dbReference>
<reference evidence="1" key="1">
    <citation type="journal article" date="2020" name="Nature">
        <title>Giant virus diversity and host interactions through global metagenomics.</title>
        <authorList>
            <person name="Schulz F."/>
            <person name="Roux S."/>
            <person name="Paez-Espino D."/>
            <person name="Jungbluth S."/>
            <person name="Walsh D.A."/>
            <person name="Denef V.J."/>
            <person name="McMahon K.D."/>
            <person name="Konstantinidis K.T."/>
            <person name="Eloe-Fadrosh E.A."/>
            <person name="Kyrpides N.C."/>
            <person name="Woyke T."/>
        </authorList>
    </citation>
    <scope>NUCLEOTIDE SEQUENCE</scope>
    <source>
        <strain evidence="1">GVMAG-M-3300009161-30</strain>
    </source>
</reference>
<protein>
    <submittedName>
        <fullName evidence="1">Uncharacterized protein</fullName>
    </submittedName>
</protein>
<name>A0A6C0EVK5_9ZZZZ</name>
<dbReference type="AlphaFoldDB" id="A0A6C0EVK5"/>
<accession>A0A6C0EVK5</accession>